<dbReference type="EMBL" id="CASHTH010002565">
    <property type="protein sequence ID" value="CAI8031794.1"/>
    <property type="molecule type" value="Genomic_DNA"/>
</dbReference>
<proteinExistence type="predicted"/>
<organism evidence="1 2">
    <name type="scientific">Geodia barretti</name>
    <name type="common">Barrett's horny sponge</name>
    <dbReference type="NCBI Taxonomy" id="519541"/>
    <lineage>
        <taxon>Eukaryota</taxon>
        <taxon>Metazoa</taxon>
        <taxon>Porifera</taxon>
        <taxon>Demospongiae</taxon>
        <taxon>Heteroscleromorpha</taxon>
        <taxon>Tetractinellida</taxon>
        <taxon>Astrophorina</taxon>
        <taxon>Geodiidae</taxon>
        <taxon>Geodia</taxon>
    </lineage>
</organism>
<keyword evidence="2" id="KW-1185">Reference proteome</keyword>
<reference evidence="1" key="1">
    <citation type="submission" date="2023-03" db="EMBL/GenBank/DDBJ databases">
        <authorList>
            <person name="Steffen K."/>
            <person name="Cardenas P."/>
        </authorList>
    </citation>
    <scope>NUCLEOTIDE SEQUENCE</scope>
</reference>
<feature type="non-terminal residue" evidence="1">
    <location>
        <position position="44"/>
    </location>
</feature>
<gene>
    <name evidence="1" type="ORF">GBAR_LOCUS18020</name>
</gene>
<evidence type="ECO:0000313" key="1">
    <source>
        <dbReference type="EMBL" id="CAI8031794.1"/>
    </source>
</evidence>
<comment type="caution">
    <text evidence="1">The sequence shown here is derived from an EMBL/GenBank/DDBJ whole genome shotgun (WGS) entry which is preliminary data.</text>
</comment>
<protein>
    <submittedName>
        <fullName evidence="1">Uncharacterized protein</fullName>
    </submittedName>
</protein>
<accession>A0AA35WT37</accession>
<dbReference type="AlphaFoldDB" id="A0AA35WT37"/>
<name>A0AA35WT37_GEOBA</name>
<evidence type="ECO:0000313" key="2">
    <source>
        <dbReference type="Proteomes" id="UP001174909"/>
    </source>
</evidence>
<dbReference type="Proteomes" id="UP001174909">
    <property type="component" value="Unassembled WGS sequence"/>
</dbReference>
<sequence>TVTLCNSHRDSYYILSTWLISKRCHCIIFDVDQLIWEYQVNRAT</sequence>